<accession>A0AAD8DIM9</accession>
<dbReference type="RefSeq" id="XP_058348916.1">
    <property type="nucleotide sequence ID" value="XM_058480393.1"/>
</dbReference>
<evidence type="ECO:0000313" key="2">
    <source>
        <dbReference type="EMBL" id="KAJ8664004.1"/>
    </source>
</evidence>
<dbReference type="PANTHER" id="PTHR37852:SF1">
    <property type="entry name" value="HIG1 DOMAIN-CONTAINING PROTEIN"/>
    <property type="match status" value="1"/>
</dbReference>
<comment type="caution">
    <text evidence="2">The sequence shown here is derived from an EMBL/GenBank/DDBJ whole genome shotgun (WGS) entry which is preliminary data.</text>
</comment>
<reference evidence="2 3" key="1">
    <citation type="submission" date="2023-03" db="EMBL/GenBank/DDBJ databases">
        <title>Genome sequence of Lichtheimia ornata CBS 291.66.</title>
        <authorList>
            <person name="Mohabir J.T."/>
            <person name="Shea T.P."/>
            <person name="Kurbessoian T."/>
            <person name="Berby B."/>
            <person name="Fontaine J."/>
            <person name="Livny J."/>
            <person name="Gnirke A."/>
            <person name="Stajich J.E."/>
            <person name="Cuomo C.A."/>
        </authorList>
    </citation>
    <scope>NUCLEOTIDE SEQUENCE [LARGE SCALE GENOMIC DNA]</scope>
    <source>
        <strain evidence="2">CBS 291.66</strain>
    </source>
</reference>
<protein>
    <submittedName>
        <fullName evidence="2">Uncharacterized protein</fullName>
    </submittedName>
</protein>
<proteinExistence type="predicted"/>
<sequence>MSVNDEGPAPPPPTPKAIQPPAYPAPNDVRYTAVPPTLPLSDEEDDQQHRPNVTHFPGGRASLSVPSRLALMTGVSSFWGFCLGSYLGGRQSGLQYLAENAHRLPTTVQGWYFYHKTKNYRMMLGGIKRGMLYGGRTGALCLMYGSVESTLDRIRGEDDILNSVAAGMTSGVVFSAMTKLTRGSVRYAVKAGLLFGLVAGGLSDLHRTLAGNPPPYARSIQSKFSS</sequence>
<keyword evidence="3" id="KW-1185">Reference proteome</keyword>
<dbReference type="PANTHER" id="PTHR37852">
    <property type="entry name" value="YALI0B21208P"/>
    <property type="match status" value="1"/>
</dbReference>
<evidence type="ECO:0000256" key="1">
    <source>
        <dbReference type="SAM" id="MobiDB-lite"/>
    </source>
</evidence>
<evidence type="ECO:0000313" key="3">
    <source>
        <dbReference type="Proteomes" id="UP001234581"/>
    </source>
</evidence>
<dbReference type="EMBL" id="JARTCD010000001">
    <property type="protein sequence ID" value="KAJ8664004.1"/>
    <property type="molecule type" value="Genomic_DNA"/>
</dbReference>
<dbReference type="Pfam" id="PF02466">
    <property type="entry name" value="Tim17"/>
    <property type="match status" value="1"/>
</dbReference>
<name>A0AAD8DIM9_9FUNG</name>
<feature type="region of interest" description="Disordered" evidence="1">
    <location>
        <begin position="1"/>
        <end position="59"/>
    </location>
</feature>
<dbReference type="AlphaFoldDB" id="A0AAD8DIM9"/>
<dbReference type="GeneID" id="83207702"/>
<gene>
    <name evidence="2" type="ORF">O0I10_000280</name>
</gene>
<dbReference type="Proteomes" id="UP001234581">
    <property type="component" value="Unassembled WGS sequence"/>
</dbReference>
<organism evidence="2 3">
    <name type="scientific">Lichtheimia ornata</name>
    <dbReference type="NCBI Taxonomy" id="688661"/>
    <lineage>
        <taxon>Eukaryota</taxon>
        <taxon>Fungi</taxon>
        <taxon>Fungi incertae sedis</taxon>
        <taxon>Mucoromycota</taxon>
        <taxon>Mucoromycotina</taxon>
        <taxon>Mucoromycetes</taxon>
        <taxon>Mucorales</taxon>
        <taxon>Lichtheimiaceae</taxon>
        <taxon>Lichtheimia</taxon>
    </lineage>
</organism>